<protein>
    <submittedName>
        <fullName evidence="2">Uncharacterized protein</fullName>
    </submittedName>
</protein>
<dbReference type="EMBL" id="VEVQ02000015">
    <property type="protein sequence ID" value="NHN27588.1"/>
    <property type="molecule type" value="Genomic_DNA"/>
</dbReference>
<dbReference type="RefSeq" id="WP_140964098.1">
    <property type="nucleotide sequence ID" value="NZ_VEVQ02000015.1"/>
</dbReference>
<evidence type="ECO:0000313" key="3">
    <source>
        <dbReference type="Proteomes" id="UP000817854"/>
    </source>
</evidence>
<sequence>MTIYQLTQYCFFGFGVYNLVYLFCKHSKKIQEKINLTAIDKATTTTLILCGLIYLINFVYDWSLIFINSDSENSQHLFQRFKGPYGFSLYAQQATYIIISLLFSLQYVRQKSILRFFIGFLLLFNFERYVIIITTLHRDYLPSSWTMYQSTFGYILLDWIIKTLIFSSFTTVVYFIQNSNK</sequence>
<gene>
    <name evidence="2" type="ORF">FIA58_018055</name>
</gene>
<keyword evidence="1" id="KW-0812">Transmembrane</keyword>
<feature type="transmembrane region" description="Helical" evidence="1">
    <location>
        <begin position="45"/>
        <end position="67"/>
    </location>
</feature>
<evidence type="ECO:0000256" key="1">
    <source>
        <dbReference type="SAM" id="Phobius"/>
    </source>
</evidence>
<feature type="transmembrane region" description="Helical" evidence="1">
    <location>
        <begin position="6"/>
        <end position="24"/>
    </location>
</feature>
<proteinExistence type="predicted"/>
<name>A0ABX0IVU7_9FLAO</name>
<evidence type="ECO:0000313" key="2">
    <source>
        <dbReference type="EMBL" id="NHN27588.1"/>
    </source>
</evidence>
<keyword evidence="1" id="KW-1133">Transmembrane helix</keyword>
<feature type="transmembrane region" description="Helical" evidence="1">
    <location>
        <begin position="87"/>
        <end position="105"/>
    </location>
</feature>
<feature type="transmembrane region" description="Helical" evidence="1">
    <location>
        <begin position="112"/>
        <end position="132"/>
    </location>
</feature>
<accession>A0ABX0IVU7</accession>
<dbReference type="Proteomes" id="UP000817854">
    <property type="component" value="Unassembled WGS sequence"/>
</dbReference>
<keyword evidence="3" id="KW-1185">Reference proteome</keyword>
<reference evidence="3" key="1">
    <citation type="submission" date="2019-05" db="EMBL/GenBank/DDBJ databases">
        <title>Flavobacterium profundi sp. nov., isolated from a deep-sea seamount.</title>
        <authorList>
            <person name="Zhang D.-C."/>
        </authorList>
    </citation>
    <scope>NUCLEOTIDE SEQUENCE [LARGE SCALE GENOMIC DNA]</scope>
    <source>
        <strain evidence="3">EC11</strain>
    </source>
</reference>
<organism evidence="2 3">
    <name type="scientific">Flavobacterium jejuense</name>
    <dbReference type="NCBI Taxonomy" id="1544455"/>
    <lineage>
        <taxon>Bacteria</taxon>
        <taxon>Pseudomonadati</taxon>
        <taxon>Bacteroidota</taxon>
        <taxon>Flavobacteriia</taxon>
        <taxon>Flavobacteriales</taxon>
        <taxon>Flavobacteriaceae</taxon>
        <taxon>Flavobacterium</taxon>
    </lineage>
</organism>
<feature type="transmembrane region" description="Helical" evidence="1">
    <location>
        <begin position="152"/>
        <end position="176"/>
    </location>
</feature>
<comment type="caution">
    <text evidence="2">The sequence shown here is derived from an EMBL/GenBank/DDBJ whole genome shotgun (WGS) entry which is preliminary data.</text>
</comment>
<reference evidence="2 3" key="3">
    <citation type="submission" date="2020-02" db="EMBL/GenBank/DDBJ databases">
        <title>Flavobacterium profundi sp. nov., isolated from a deep-sea seamount.</title>
        <authorList>
            <person name="Zhang D.-C."/>
        </authorList>
    </citation>
    <scope>NUCLEOTIDE SEQUENCE [LARGE SCALE GENOMIC DNA]</scope>
    <source>
        <strain evidence="2 3">EC11</strain>
    </source>
</reference>
<keyword evidence="1" id="KW-0472">Membrane</keyword>
<reference evidence="2 3" key="2">
    <citation type="submission" date="2019-05" db="EMBL/GenBank/DDBJ databases">
        <authorList>
            <person name="Lianzixin W."/>
        </authorList>
    </citation>
    <scope>NUCLEOTIDE SEQUENCE [LARGE SCALE GENOMIC DNA]</scope>
    <source>
        <strain evidence="2 3">EC11</strain>
    </source>
</reference>